<dbReference type="RefSeq" id="WP_382039456.1">
    <property type="nucleotide sequence ID" value="NZ_JBHSKJ010000005.1"/>
</dbReference>
<sequence length="247" mass="25982">MTEAPAELATVHDLIPRLPDPQALLAHCRAVAVLDLVMERDTPGHRTHAFDPHWGDGTALASMDNGSGDLYAIAFGPAGVFLYAFDHECEATPWREEPRAHWPGLLDGLPAALAAYPAEEAFLFDGFFDATLCAWRETGAAAWQCGPVVFEDGGTDGAWLFELLADGTLEARAEAYAEDAEDYWERPVGRPAVASVLAGEPLTAAVVAALNPSADFAAVAAEAAALGFPVTAAGAAQRPVAVTENTP</sequence>
<proteinExistence type="predicted"/>
<evidence type="ECO:0008006" key="3">
    <source>
        <dbReference type="Google" id="ProtNLM"/>
    </source>
</evidence>
<keyword evidence="2" id="KW-1185">Reference proteome</keyword>
<evidence type="ECO:0000313" key="2">
    <source>
        <dbReference type="Proteomes" id="UP001596222"/>
    </source>
</evidence>
<protein>
    <recommendedName>
        <fullName evidence="3">SMI1/KNR4 family protein</fullName>
    </recommendedName>
</protein>
<organism evidence="1 2">
    <name type="scientific">Streptomyces aureoversilis</name>
    <dbReference type="NCBI Taxonomy" id="67277"/>
    <lineage>
        <taxon>Bacteria</taxon>
        <taxon>Bacillati</taxon>
        <taxon>Actinomycetota</taxon>
        <taxon>Actinomycetes</taxon>
        <taxon>Kitasatosporales</taxon>
        <taxon>Streptomycetaceae</taxon>
        <taxon>Streptomyces</taxon>
    </lineage>
</organism>
<gene>
    <name evidence="1" type="ORF">ACFPP6_10540</name>
</gene>
<dbReference type="Proteomes" id="UP001596222">
    <property type="component" value="Unassembled WGS sequence"/>
</dbReference>
<evidence type="ECO:0000313" key="1">
    <source>
        <dbReference type="EMBL" id="MFC5145108.1"/>
    </source>
</evidence>
<comment type="caution">
    <text evidence="1">The sequence shown here is derived from an EMBL/GenBank/DDBJ whole genome shotgun (WGS) entry which is preliminary data.</text>
</comment>
<dbReference type="EMBL" id="JBHSKJ010000005">
    <property type="protein sequence ID" value="MFC5145108.1"/>
    <property type="molecule type" value="Genomic_DNA"/>
</dbReference>
<reference evidence="2" key="1">
    <citation type="journal article" date="2019" name="Int. J. Syst. Evol. Microbiol.">
        <title>The Global Catalogue of Microorganisms (GCM) 10K type strain sequencing project: providing services to taxonomists for standard genome sequencing and annotation.</title>
        <authorList>
            <consortium name="The Broad Institute Genomics Platform"/>
            <consortium name="The Broad Institute Genome Sequencing Center for Infectious Disease"/>
            <person name="Wu L."/>
            <person name="Ma J."/>
        </authorList>
    </citation>
    <scope>NUCLEOTIDE SEQUENCE [LARGE SCALE GENOMIC DNA]</scope>
    <source>
        <strain evidence="2">CGMCC 4.1641</strain>
    </source>
</reference>
<accession>A0ABV9ZXY9</accession>
<name>A0ABV9ZXY9_9ACTN</name>